<evidence type="ECO:0000256" key="2">
    <source>
        <dbReference type="ARBA" id="ARBA00022741"/>
    </source>
</evidence>
<dbReference type="EMBL" id="KK105235">
    <property type="protein sequence ID" value="KIY92875.1"/>
    <property type="molecule type" value="Genomic_DNA"/>
</dbReference>
<dbReference type="InterPro" id="IPR000629">
    <property type="entry name" value="RNA-helicase_DEAD-box_CS"/>
</dbReference>
<dbReference type="GeneID" id="25732714"/>
<evidence type="ECO:0000313" key="11">
    <source>
        <dbReference type="Proteomes" id="UP000054498"/>
    </source>
</evidence>
<dbReference type="PANTHER" id="PTHR47958">
    <property type="entry name" value="ATP-DEPENDENT RNA HELICASE DBP3"/>
    <property type="match status" value="1"/>
</dbReference>
<dbReference type="Pfam" id="PF00271">
    <property type="entry name" value="Helicase_C"/>
    <property type="match status" value="1"/>
</dbReference>
<dbReference type="GO" id="GO:0005524">
    <property type="term" value="F:ATP binding"/>
    <property type="evidence" value="ECO:0007669"/>
    <property type="project" value="UniProtKB-KW"/>
</dbReference>
<dbReference type="CDD" id="cd18787">
    <property type="entry name" value="SF2_C_DEAD"/>
    <property type="match status" value="1"/>
</dbReference>
<dbReference type="EC" id="3.6.4.13" evidence="1"/>
<dbReference type="PROSITE" id="PS51194">
    <property type="entry name" value="HELICASE_CTER"/>
    <property type="match status" value="1"/>
</dbReference>
<evidence type="ECO:0000256" key="1">
    <source>
        <dbReference type="ARBA" id="ARBA00012552"/>
    </source>
</evidence>
<dbReference type="KEGG" id="mng:MNEG_15088"/>
<keyword evidence="4 6" id="KW-0347">Helicase</keyword>
<sequence>MQPSQDMRRQLPGRRVPSNRGDAPDPAPHNHSCIPLTAFPPPPPPRSWQGLAKTGSGKTAAFVLPMLVHILDQPEVAKGEGPIGLVLAPTRELAEQIHKEARRFAKPHGLRICAAFGGLSKFDQVKELKAGTEAAVATPGRMIDLIKMRACTLGRVTYVVLDEADRMFDMGFEPQVRTLMGQVRPDRQVLLFSATMPRKVERLVSDVLSNPVRISVGQAGAANEDVAQHVEVLEGGEGAKRAWLMGRLQGFIDDGDVLVFAGQRAKVEDLVGVLVGAGYKAAAIHGDMDQFARMAVLDAYRAGAHHVLVATDVAARGLDIRSIRTVVNYDAPKDIETHIHRVGRTGRAGDKDGAAWTLLEAGKNAQFAGQLVQSLALAGQEVPKALHALAMKCRASDDEMR</sequence>
<dbReference type="Gene3D" id="3.40.50.300">
    <property type="entry name" value="P-loop containing nucleotide triphosphate hydrolases"/>
    <property type="match status" value="2"/>
</dbReference>
<evidence type="ECO:0000256" key="7">
    <source>
        <dbReference type="SAM" id="MobiDB-lite"/>
    </source>
</evidence>
<dbReference type="InterPro" id="IPR027417">
    <property type="entry name" value="P-loop_NTPase"/>
</dbReference>
<dbReference type="SMART" id="SM00490">
    <property type="entry name" value="HELICc"/>
    <property type="match status" value="1"/>
</dbReference>
<keyword evidence="3 6" id="KW-0378">Hydrolase</keyword>
<dbReference type="Proteomes" id="UP000054498">
    <property type="component" value="Unassembled WGS sequence"/>
</dbReference>
<reference evidence="10 11" key="1">
    <citation type="journal article" date="2013" name="BMC Genomics">
        <title>Reconstruction of the lipid metabolism for the microalga Monoraphidium neglectum from its genome sequence reveals characteristics suitable for biofuel production.</title>
        <authorList>
            <person name="Bogen C."/>
            <person name="Al-Dilaimi A."/>
            <person name="Albersmeier A."/>
            <person name="Wichmann J."/>
            <person name="Grundmann M."/>
            <person name="Rupp O."/>
            <person name="Lauersen K.J."/>
            <person name="Blifernez-Klassen O."/>
            <person name="Kalinowski J."/>
            <person name="Goesmann A."/>
            <person name="Mussgnug J.H."/>
            <person name="Kruse O."/>
        </authorList>
    </citation>
    <scope>NUCLEOTIDE SEQUENCE [LARGE SCALE GENOMIC DNA]</scope>
    <source>
        <strain evidence="10 11">SAG 48.87</strain>
    </source>
</reference>
<evidence type="ECO:0000256" key="4">
    <source>
        <dbReference type="ARBA" id="ARBA00022806"/>
    </source>
</evidence>
<proteinExistence type="inferred from homology"/>
<keyword evidence="11" id="KW-1185">Reference proteome</keyword>
<dbReference type="Pfam" id="PF00270">
    <property type="entry name" value="DEAD"/>
    <property type="match status" value="1"/>
</dbReference>
<name>A0A0D2MC66_9CHLO</name>
<dbReference type="PROSITE" id="PS51192">
    <property type="entry name" value="HELICASE_ATP_BIND_1"/>
    <property type="match status" value="1"/>
</dbReference>
<evidence type="ECO:0000259" key="8">
    <source>
        <dbReference type="PROSITE" id="PS51192"/>
    </source>
</evidence>
<gene>
    <name evidence="10" type="ORF">MNEG_15088</name>
</gene>
<evidence type="ECO:0000256" key="6">
    <source>
        <dbReference type="RuleBase" id="RU000492"/>
    </source>
</evidence>
<dbReference type="InterPro" id="IPR011545">
    <property type="entry name" value="DEAD/DEAH_box_helicase_dom"/>
</dbReference>
<dbReference type="PROSITE" id="PS00039">
    <property type="entry name" value="DEAD_ATP_HELICASE"/>
    <property type="match status" value="1"/>
</dbReference>
<evidence type="ECO:0000256" key="5">
    <source>
        <dbReference type="ARBA" id="ARBA00022840"/>
    </source>
</evidence>
<dbReference type="InterPro" id="IPR014001">
    <property type="entry name" value="Helicase_ATP-bd"/>
</dbReference>
<dbReference type="AlphaFoldDB" id="A0A0D2MC66"/>
<keyword evidence="5 6" id="KW-0067">ATP-binding</keyword>
<keyword evidence="2 6" id="KW-0547">Nucleotide-binding</keyword>
<dbReference type="InterPro" id="IPR001650">
    <property type="entry name" value="Helicase_C-like"/>
</dbReference>
<organism evidence="10 11">
    <name type="scientific">Monoraphidium neglectum</name>
    <dbReference type="NCBI Taxonomy" id="145388"/>
    <lineage>
        <taxon>Eukaryota</taxon>
        <taxon>Viridiplantae</taxon>
        <taxon>Chlorophyta</taxon>
        <taxon>core chlorophytes</taxon>
        <taxon>Chlorophyceae</taxon>
        <taxon>CS clade</taxon>
        <taxon>Sphaeropleales</taxon>
        <taxon>Selenastraceae</taxon>
        <taxon>Monoraphidium</taxon>
    </lineage>
</organism>
<dbReference type="GO" id="GO:0003724">
    <property type="term" value="F:RNA helicase activity"/>
    <property type="evidence" value="ECO:0007669"/>
    <property type="project" value="UniProtKB-EC"/>
</dbReference>
<evidence type="ECO:0000313" key="10">
    <source>
        <dbReference type="EMBL" id="KIY92875.1"/>
    </source>
</evidence>
<comment type="similarity">
    <text evidence="6">Belongs to the DEAD box helicase family.</text>
</comment>
<dbReference type="RefSeq" id="XP_013891895.1">
    <property type="nucleotide sequence ID" value="XM_014036441.1"/>
</dbReference>
<dbReference type="STRING" id="145388.A0A0D2MC66"/>
<dbReference type="SUPFAM" id="SSF52540">
    <property type="entry name" value="P-loop containing nucleoside triphosphate hydrolases"/>
    <property type="match status" value="1"/>
</dbReference>
<accession>A0A0D2MC66</accession>
<evidence type="ECO:0000259" key="9">
    <source>
        <dbReference type="PROSITE" id="PS51194"/>
    </source>
</evidence>
<dbReference type="GO" id="GO:0016787">
    <property type="term" value="F:hydrolase activity"/>
    <property type="evidence" value="ECO:0007669"/>
    <property type="project" value="UniProtKB-KW"/>
</dbReference>
<evidence type="ECO:0000256" key="3">
    <source>
        <dbReference type="ARBA" id="ARBA00022801"/>
    </source>
</evidence>
<protein>
    <recommendedName>
        <fullName evidence="1">RNA helicase</fullName>
        <ecNumber evidence="1">3.6.4.13</ecNumber>
    </recommendedName>
</protein>
<feature type="domain" description="Helicase C-terminal" evidence="9">
    <location>
        <begin position="247"/>
        <end position="390"/>
    </location>
</feature>
<dbReference type="SMART" id="SM00487">
    <property type="entry name" value="DEXDc"/>
    <property type="match status" value="1"/>
</dbReference>
<dbReference type="OrthoDB" id="196131at2759"/>
<feature type="domain" description="Helicase ATP-binding" evidence="8">
    <location>
        <begin position="39"/>
        <end position="214"/>
    </location>
</feature>
<dbReference type="GO" id="GO:0003676">
    <property type="term" value="F:nucleic acid binding"/>
    <property type="evidence" value="ECO:0007669"/>
    <property type="project" value="InterPro"/>
</dbReference>
<feature type="region of interest" description="Disordered" evidence="7">
    <location>
        <begin position="1"/>
        <end position="32"/>
    </location>
</feature>